<proteinExistence type="predicted"/>
<dbReference type="Proteomes" id="UP000058925">
    <property type="component" value="Chromosome"/>
</dbReference>
<reference evidence="3" key="1">
    <citation type="submission" date="2015-10" db="EMBL/GenBank/DDBJ databases">
        <title>Niche specialization of a soil ammonia-oxidizing archaeon, Candidatus Nitrosocosmicus oleophilus.</title>
        <authorList>
            <person name="Jung M.-Y."/>
            <person name="Rhee S.-K."/>
        </authorList>
    </citation>
    <scope>NUCLEOTIDE SEQUENCE [LARGE SCALE GENOMIC DNA]</scope>
    <source>
        <strain evidence="3">MY3</strain>
    </source>
</reference>
<evidence type="ECO:0000256" key="1">
    <source>
        <dbReference type="SAM" id="Phobius"/>
    </source>
</evidence>
<evidence type="ECO:0000313" key="3">
    <source>
        <dbReference type="Proteomes" id="UP000058925"/>
    </source>
</evidence>
<organism evidence="2 3">
    <name type="scientific">Candidatus Nitrosocosmicus oleophilus</name>
    <dbReference type="NCBI Taxonomy" id="1353260"/>
    <lineage>
        <taxon>Archaea</taxon>
        <taxon>Nitrososphaerota</taxon>
        <taxon>Nitrososphaeria</taxon>
        <taxon>Nitrososphaerales</taxon>
        <taxon>Nitrososphaeraceae</taxon>
        <taxon>Candidatus Nitrosocosmicus</taxon>
    </lineage>
</organism>
<keyword evidence="1" id="KW-1133">Transmembrane helix</keyword>
<protein>
    <submittedName>
        <fullName evidence="2">Uncharacterized protein</fullName>
    </submittedName>
</protein>
<keyword evidence="1" id="KW-0812">Transmembrane</keyword>
<dbReference type="AlphaFoldDB" id="A0A654M044"/>
<feature type="transmembrane region" description="Helical" evidence="1">
    <location>
        <begin position="6"/>
        <end position="35"/>
    </location>
</feature>
<name>A0A654M044_9ARCH</name>
<keyword evidence="1" id="KW-0472">Membrane</keyword>
<keyword evidence="3" id="KW-1185">Reference proteome</keyword>
<feature type="transmembrane region" description="Helical" evidence="1">
    <location>
        <begin position="114"/>
        <end position="135"/>
    </location>
</feature>
<dbReference type="EMBL" id="CP012850">
    <property type="protein sequence ID" value="ALI37194.1"/>
    <property type="molecule type" value="Genomic_DNA"/>
</dbReference>
<dbReference type="RefSeq" id="WP_196816306.1">
    <property type="nucleotide sequence ID" value="NZ_CP012850.1"/>
</dbReference>
<gene>
    <name evidence="2" type="ORF">NMY3_03007</name>
</gene>
<dbReference type="OrthoDB" id="381555at2157"/>
<dbReference type="KEGG" id="taa:NMY3_03007"/>
<dbReference type="GeneID" id="60422879"/>
<sequence length="140" mass="15825">MITLEAIVLFLTYVIDVIAISIILITIGQLLLLLLRRALVVDSKKIPASKFFFHIFMKHVNVISNDSTREPKISIIPILANGLLFALEFECANAVLRLILVISSLFREGPNPDIYNTIIFFVGIFAIRMITSFTIKKFDL</sequence>
<accession>A0A654M044</accession>
<evidence type="ECO:0000313" key="2">
    <source>
        <dbReference type="EMBL" id="ALI37194.1"/>
    </source>
</evidence>